<accession>A0A6C0L064</accession>
<protein>
    <recommendedName>
        <fullName evidence="1">Glycosyltransferase 2-like domain-containing protein</fullName>
    </recommendedName>
</protein>
<dbReference type="Gene3D" id="3.90.550.10">
    <property type="entry name" value="Spore Coat Polysaccharide Biosynthesis Protein SpsA, Chain A"/>
    <property type="match status" value="1"/>
</dbReference>
<proteinExistence type="predicted"/>
<name>A0A6C0L064_9ZZZZ</name>
<organism evidence="2">
    <name type="scientific">viral metagenome</name>
    <dbReference type="NCBI Taxonomy" id="1070528"/>
    <lineage>
        <taxon>unclassified sequences</taxon>
        <taxon>metagenomes</taxon>
        <taxon>organismal metagenomes</taxon>
    </lineage>
</organism>
<feature type="domain" description="Glycosyltransferase 2-like" evidence="1">
    <location>
        <begin position="7"/>
        <end position="132"/>
    </location>
</feature>
<dbReference type="PANTHER" id="PTHR22916">
    <property type="entry name" value="GLYCOSYLTRANSFERASE"/>
    <property type="match status" value="1"/>
</dbReference>
<reference evidence="2" key="1">
    <citation type="journal article" date="2020" name="Nature">
        <title>Giant virus diversity and host interactions through global metagenomics.</title>
        <authorList>
            <person name="Schulz F."/>
            <person name="Roux S."/>
            <person name="Paez-Espino D."/>
            <person name="Jungbluth S."/>
            <person name="Walsh D.A."/>
            <person name="Denef V.J."/>
            <person name="McMahon K.D."/>
            <person name="Konstantinidis K.T."/>
            <person name="Eloe-Fadrosh E.A."/>
            <person name="Kyrpides N.C."/>
            <person name="Woyke T."/>
        </authorList>
    </citation>
    <scope>NUCLEOTIDE SEQUENCE</scope>
    <source>
        <strain evidence="2">GVMAG-S-3300013286-35</strain>
    </source>
</reference>
<dbReference type="EMBL" id="MN740998">
    <property type="protein sequence ID" value="QHU22164.1"/>
    <property type="molecule type" value="Genomic_DNA"/>
</dbReference>
<dbReference type="Pfam" id="PF00535">
    <property type="entry name" value="Glycos_transf_2"/>
    <property type="match status" value="1"/>
</dbReference>
<evidence type="ECO:0000259" key="1">
    <source>
        <dbReference type="Pfam" id="PF00535"/>
    </source>
</evidence>
<dbReference type="PANTHER" id="PTHR22916:SF3">
    <property type="entry name" value="UDP-GLCNAC:BETAGAL BETA-1,3-N-ACETYLGLUCOSAMINYLTRANSFERASE-LIKE PROTEIN 1"/>
    <property type="match status" value="1"/>
</dbReference>
<dbReference type="GO" id="GO:0016758">
    <property type="term" value="F:hexosyltransferase activity"/>
    <property type="evidence" value="ECO:0007669"/>
    <property type="project" value="UniProtKB-ARBA"/>
</dbReference>
<dbReference type="AlphaFoldDB" id="A0A6C0L064"/>
<dbReference type="CDD" id="cd00761">
    <property type="entry name" value="Glyco_tranf_GTA_type"/>
    <property type="match status" value="1"/>
</dbReference>
<dbReference type="InterPro" id="IPR029044">
    <property type="entry name" value="Nucleotide-diphossugar_trans"/>
</dbReference>
<sequence length="295" mass="34263">MSKPLVSVLTPTYNRRRFIPYLIDCFKKQNYPQNRLEWIIFDDGTDKVGDLFEKSGLKNVRYYSEDIKLNIGAKRNKLNEMAKGDICVCMDDDDYYPPERVEHVVTKLLANPKYMICGSTELYMYYSDNTEIYRIGPYNQNHATNGTMGYRSSYFKNHKYDEYVTHAEETSFLNAYKEPMLQLDPFKVMLVISHSDNTFDKRTLRKQTNPMFKLTTLKIHDFIKDAKLCEFYGMNTYNLPVELPTNIVLGLPPSAPRLWEPAIVEVKPEPIVVSVFAEPAKTEDTSVLSVHIKDV</sequence>
<evidence type="ECO:0000313" key="2">
    <source>
        <dbReference type="EMBL" id="QHU22164.1"/>
    </source>
</evidence>
<dbReference type="InterPro" id="IPR001173">
    <property type="entry name" value="Glyco_trans_2-like"/>
</dbReference>
<dbReference type="SUPFAM" id="SSF53448">
    <property type="entry name" value="Nucleotide-diphospho-sugar transferases"/>
    <property type="match status" value="1"/>
</dbReference>